<evidence type="ECO:0000313" key="2">
    <source>
        <dbReference type="EMBL" id="KAE8654489.1"/>
    </source>
</evidence>
<gene>
    <name evidence="2" type="ORF">F3Y22_tig00117048pilonHSYRG00415</name>
</gene>
<sequence>MFPWYINVMSLFSRISGADVALYQLSIHLKADVQELNDDQLEQLMSRFGGFDLVVDSIPLTAFSTAPRYSLLYPIFLEPWKVQQSSEGHNGYNTDKENDRHGKSSNDVSRLEPLSWYNQSAGGEHYKFNSPDFLASWTTYFQESEMLHHFDLVHSFSSIEVE</sequence>
<keyword evidence="3" id="KW-1185">Reference proteome</keyword>
<reference evidence="2" key="1">
    <citation type="submission" date="2019-09" db="EMBL/GenBank/DDBJ databases">
        <title>Draft genome information of white flower Hibiscus syriacus.</title>
        <authorList>
            <person name="Kim Y.-M."/>
        </authorList>
    </citation>
    <scope>NUCLEOTIDE SEQUENCE [LARGE SCALE GENOMIC DNA]</scope>
    <source>
        <strain evidence="2">YM2019G1</strain>
    </source>
</reference>
<name>A0A6A2X7V7_HIBSY</name>
<proteinExistence type="predicted"/>
<evidence type="ECO:0000313" key="3">
    <source>
        <dbReference type="Proteomes" id="UP000436088"/>
    </source>
</evidence>
<comment type="caution">
    <text evidence="2">The sequence shown here is derived from an EMBL/GenBank/DDBJ whole genome shotgun (WGS) entry which is preliminary data.</text>
</comment>
<dbReference type="EMBL" id="VEPZ02001787">
    <property type="protein sequence ID" value="KAE8654489.1"/>
    <property type="molecule type" value="Genomic_DNA"/>
</dbReference>
<feature type="compositionally biased region" description="Basic and acidic residues" evidence="1">
    <location>
        <begin position="94"/>
        <end position="104"/>
    </location>
</feature>
<dbReference type="Proteomes" id="UP000436088">
    <property type="component" value="Unassembled WGS sequence"/>
</dbReference>
<dbReference type="Gene3D" id="3.40.50.150">
    <property type="entry name" value="Vaccinia Virus protein VP39"/>
    <property type="match status" value="1"/>
</dbReference>
<feature type="region of interest" description="Disordered" evidence="1">
    <location>
        <begin position="87"/>
        <end position="108"/>
    </location>
</feature>
<dbReference type="AlphaFoldDB" id="A0A6A2X7V7"/>
<organism evidence="2 3">
    <name type="scientific">Hibiscus syriacus</name>
    <name type="common">Rose of Sharon</name>
    <dbReference type="NCBI Taxonomy" id="106335"/>
    <lineage>
        <taxon>Eukaryota</taxon>
        <taxon>Viridiplantae</taxon>
        <taxon>Streptophyta</taxon>
        <taxon>Embryophyta</taxon>
        <taxon>Tracheophyta</taxon>
        <taxon>Spermatophyta</taxon>
        <taxon>Magnoliopsida</taxon>
        <taxon>eudicotyledons</taxon>
        <taxon>Gunneridae</taxon>
        <taxon>Pentapetalae</taxon>
        <taxon>rosids</taxon>
        <taxon>malvids</taxon>
        <taxon>Malvales</taxon>
        <taxon>Malvaceae</taxon>
        <taxon>Malvoideae</taxon>
        <taxon>Hibiscus</taxon>
    </lineage>
</organism>
<evidence type="ECO:0000256" key="1">
    <source>
        <dbReference type="SAM" id="MobiDB-lite"/>
    </source>
</evidence>
<dbReference type="InterPro" id="IPR029063">
    <property type="entry name" value="SAM-dependent_MTases_sf"/>
</dbReference>
<protein>
    <submittedName>
        <fullName evidence="2">Uncharacterized protein</fullName>
    </submittedName>
</protein>
<accession>A0A6A2X7V7</accession>